<sequence>MGTKMSELGARMTTWYTRKDNPNQVTAAQIGAPDKNTIDTRIGKKLPKGILPVAYFGDCTDIRSERISNVTASGTVISYPEIPVMIAGTDYILAKGTLDIKKLTSDWANKTGYLFIRQKDGSIDWIWQSSAGVDTSTAIRVGQVSCNATGITSVVFNKVFILGQKRYMG</sequence>
<proteinExistence type="predicted"/>
<protein>
    <submittedName>
        <fullName evidence="1">Uncharacterized protein</fullName>
    </submittedName>
</protein>
<reference evidence="1 2" key="1">
    <citation type="submission" date="2018-12" db="EMBL/GenBank/DDBJ databases">
        <title>Still something new to discover - new insights into E. coli phage diversity and taxonomy.</title>
        <authorList>
            <person name="Korf I.H.E."/>
            <person name="Adriaennsens E."/>
            <person name="Dreiseikelmann B."/>
            <person name="Kropinski A."/>
            <person name="Nimtz M."/>
            <person name="Meier-Kolthoff J.P."/>
            <person name="Rohde M."/>
            <person name="van Raaij M."/>
            <person name="Wittmann J."/>
        </authorList>
    </citation>
    <scope>NUCLEOTIDE SEQUENCE [LARGE SCALE GENOMIC DNA]</scope>
</reference>
<organism evidence="1 2">
    <name type="scientific">Escherichia phage vB_EcoM_Goslar</name>
    <dbReference type="NCBI Taxonomy" id="2502409"/>
    <lineage>
        <taxon>Viruses</taxon>
        <taxon>Duplodnaviria</taxon>
        <taxon>Heunggongvirae</taxon>
        <taxon>Uroviricota</taxon>
        <taxon>Caudoviricetes</taxon>
        <taxon>Chimalliviridae</taxon>
        <taxon>Goslarvirus</taxon>
        <taxon>Goslarvirus goslar</taxon>
    </lineage>
</organism>
<name>A0A482GDH3_BPGOS</name>
<keyword evidence="2" id="KW-1185">Reference proteome</keyword>
<dbReference type="Proteomes" id="UP000294673">
    <property type="component" value="Segment"/>
</dbReference>
<accession>A0A482GDH3</accession>
<gene>
    <name evidence="1" type="ORF">Goslar_00028</name>
</gene>
<evidence type="ECO:0000313" key="2">
    <source>
        <dbReference type="Proteomes" id="UP000294673"/>
    </source>
</evidence>
<organismHost>
    <name type="scientific">Escherichia coli</name>
    <dbReference type="NCBI Taxonomy" id="562"/>
</organismHost>
<evidence type="ECO:0000313" key="1">
    <source>
        <dbReference type="EMBL" id="QBO63821.1"/>
    </source>
</evidence>
<dbReference type="EMBL" id="MK327938">
    <property type="protein sequence ID" value="QBO63821.1"/>
    <property type="molecule type" value="Genomic_DNA"/>
</dbReference>